<dbReference type="GO" id="GO:0004130">
    <property type="term" value="F:cytochrome-c peroxidase activity"/>
    <property type="evidence" value="ECO:0007669"/>
    <property type="project" value="TreeGrafter"/>
</dbReference>
<evidence type="ECO:0000256" key="1">
    <source>
        <dbReference type="SAM" id="MobiDB-lite"/>
    </source>
</evidence>
<feature type="compositionally biased region" description="Acidic residues" evidence="1">
    <location>
        <begin position="13"/>
        <end position="26"/>
    </location>
</feature>
<reference evidence="2 3" key="1">
    <citation type="journal article" date="2010" name="Stand. Genomic Sci.">
        <title>Complete genome sequence of Haliangium ochraceum type strain (SMP-2).</title>
        <authorList>
            <consortium name="US DOE Joint Genome Institute (JGI-PGF)"/>
            <person name="Ivanova N."/>
            <person name="Daum C."/>
            <person name="Lang E."/>
            <person name="Abt B."/>
            <person name="Kopitz M."/>
            <person name="Saunders E."/>
            <person name="Lapidus A."/>
            <person name="Lucas S."/>
            <person name="Glavina Del Rio T."/>
            <person name="Nolan M."/>
            <person name="Tice H."/>
            <person name="Copeland A."/>
            <person name="Cheng J.F."/>
            <person name="Chen F."/>
            <person name="Bruce D."/>
            <person name="Goodwin L."/>
            <person name="Pitluck S."/>
            <person name="Mavromatis K."/>
            <person name="Pati A."/>
            <person name="Mikhailova N."/>
            <person name="Chen A."/>
            <person name="Palaniappan K."/>
            <person name="Land M."/>
            <person name="Hauser L."/>
            <person name="Chang Y.J."/>
            <person name="Jeffries C.D."/>
            <person name="Detter J.C."/>
            <person name="Brettin T."/>
            <person name="Rohde M."/>
            <person name="Goker M."/>
            <person name="Bristow J."/>
            <person name="Markowitz V."/>
            <person name="Eisen J.A."/>
            <person name="Hugenholtz P."/>
            <person name="Kyrpides N.C."/>
            <person name="Klenk H.P."/>
        </authorList>
    </citation>
    <scope>NUCLEOTIDE SEQUENCE [LARGE SCALE GENOMIC DNA]</scope>
    <source>
        <strain evidence="3">DSM 14365 / CIP 107738 / JCM 11303 / AJ 13395 / SMP-2</strain>
    </source>
</reference>
<dbReference type="GO" id="GO:0020037">
    <property type="term" value="F:heme binding"/>
    <property type="evidence" value="ECO:0007669"/>
    <property type="project" value="InterPro"/>
</dbReference>
<dbReference type="eggNOG" id="COG1858">
    <property type="taxonomic scope" value="Bacteria"/>
</dbReference>
<keyword evidence="3" id="KW-1185">Reference proteome</keyword>
<organism evidence="2 3">
    <name type="scientific">Haliangium ochraceum (strain DSM 14365 / JCM 11303 / SMP-2)</name>
    <dbReference type="NCBI Taxonomy" id="502025"/>
    <lineage>
        <taxon>Bacteria</taxon>
        <taxon>Pseudomonadati</taxon>
        <taxon>Myxococcota</taxon>
        <taxon>Polyangia</taxon>
        <taxon>Haliangiales</taxon>
        <taxon>Kofleriaceae</taxon>
        <taxon>Haliangium</taxon>
    </lineage>
</organism>
<dbReference type="SUPFAM" id="SSF46626">
    <property type="entry name" value="Cytochrome c"/>
    <property type="match status" value="2"/>
</dbReference>
<protein>
    <submittedName>
        <fullName evidence="2">Uncharacterized protein</fullName>
    </submittedName>
</protein>
<dbReference type="HOGENOM" id="CLU_577184_0_0_7"/>
<dbReference type="InterPro" id="IPR036909">
    <property type="entry name" value="Cyt_c-like_dom_sf"/>
</dbReference>
<dbReference type="AlphaFoldDB" id="D0LM83"/>
<dbReference type="GO" id="GO:0009055">
    <property type="term" value="F:electron transfer activity"/>
    <property type="evidence" value="ECO:0007669"/>
    <property type="project" value="InterPro"/>
</dbReference>
<evidence type="ECO:0000313" key="2">
    <source>
        <dbReference type="EMBL" id="ACY16789.1"/>
    </source>
</evidence>
<feature type="region of interest" description="Disordered" evidence="1">
    <location>
        <begin position="413"/>
        <end position="439"/>
    </location>
</feature>
<name>D0LM83_HALO1</name>
<feature type="region of interest" description="Disordered" evidence="1">
    <location>
        <begin position="1"/>
        <end position="27"/>
    </location>
</feature>
<dbReference type="Gene3D" id="1.10.760.10">
    <property type="entry name" value="Cytochrome c-like domain"/>
    <property type="match status" value="2"/>
</dbReference>
<accession>D0LM83</accession>
<dbReference type="KEGG" id="hoh:Hoch_4292"/>
<dbReference type="RefSeq" id="WP_012829387.1">
    <property type="nucleotide sequence ID" value="NC_013440.1"/>
</dbReference>
<proteinExistence type="predicted"/>
<dbReference type="EMBL" id="CP001804">
    <property type="protein sequence ID" value="ACY16789.1"/>
    <property type="molecule type" value="Genomic_DNA"/>
</dbReference>
<gene>
    <name evidence="2" type="ordered locus">Hoch_4292</name>
</gene>
<sequence length="473" mass="48495">MSADERAAALAAAEEEEDGDDGDEEALIPGSLRGVPVPLPDLSGVIRDQQAAIALGKALFWDQQLGSDDMACASCHFHAGADIRLTNQLSPGLLDGDTSFGAIAPAAQLGKTASGASAGPNYALVAADVPFHQLTNPLDRNSAIVISSNDVASSAGAYGRAFLGVNPGAASDICGPADASVFHAGALRASGGQGLSTSDEALIEAAFAPAYWSAAGAWTIDGSGNLVADANGFTHKEINFSLYFGPAVMLYEATLISDDTPFDRYVGCTAPGCGDYQAPDPQALSAQERSGLEVFLGKGKCINCHKGPEFSGAASVLQAENDEDGLVERMAMGDGAAALYDNGFYNIGVRPSSEDPGVGGAGRTATTPPARARSVRAAAAAATSIRISTRWASARASAPRWWRSCSRSPTLAWPASRRPSITPRSTCPTATAPPTSTATAWPMTRCSRCPRSAPAVARPRATTASTTAAISSI</sequence>
<dbReference type="PANTHER" id="PTHR30600">
    <property type="entry name" value="CYTOCHROME C PEROXIDASE-RELATED"/>
    <property type="match status" value="1"/>
</dbReference>
<feature type="compositionally biased region" description="Low complexity" evidence="1">
    <location>
        <begin position="422"/>
        <end position="439"/>
    </location>
</feature>
<dbReference type="STRING" id="502025.Hoch_4292"/>
<evidence type="ECO:0000313" key="3">
    <source>
        <dbReference type="Proteomes" id="UP000001880"/>
    </source>
</evidence>
<dbReference type="InterPro" id="IPR051395">
    <property type="entry name" value="Cytochrome_c_Peroxidase/MauG"/>
</dbReference>
<dbReference type="Proteomes" id="UP000001880">
    <property type="component" value="Chromosome"/>
</dbReference>